<dbReference type="RefSeq" id="WP_073480867.1">
    <property type="nucleotide sequence ID" value="NZ_FQVN01000002.1"/>
</dbReference>
<accession>A0A1M4ZBM1</accession>
<reference evidence="1 2" key="1">
    <citation type="submission" date="2016-11" db="EMBL/GenBank/DDBJ databases">
        <authorList>
            <person name="Jaros S."/>
            <person name="Januszkiewicz K."/>
            <person name="Wedrychowicz H."/>
        </authorList>
    </citation>
    <scope>NUCLEOTIDE SEQUENCE [LARGE SCALE GENOMIC DNA]</scope>
    <source>
        <strain evidence="1 2">DSM 44523</strain>
    </source>
</reference>
<evidence type="ECO:0000313" key="2">
    <source>
        <dbReference type="Proteomes" id="UP000184501"/>
    </source>
</evidence>
<organism evidence="1 2">
    <name type="scientific">Streptoalloteichus hindustanus</name>
    <dbReference type="NCBI Taxonomy" id="2017"/>
    <lineage>
        <taxon>Bacteria</taxon>
        <taxon>Bacillati</taxon>
        <taxon>Actinomycetota</taxon>
        <taxon>Actinomycetes</taxon>
        <taxon>Pseudonocardiales</taxon>
        <taxon>Pseudonocardiaceae</taxon>
        <taxon>Streptoalloteichus</taxon>
    </lineage>
</organism>
<dbReference type="Proteomes" id="UP000184501">
    <property type="component" value="Unassembled WGS sequence"/>
</dbReference>
<dbReference type="EMBL" id="FQVN01000002">
    <property type="protein sequence ID" value="SHF15443.1"/>
    <property type="molecule type" value="Genomic_DNA"/>
</dbReference>
<dbReference type="OrthoDB" id="3345368at2"/>
<protein>
    <submittedName>
        <fullName evidence="1">Uncharacterized protein</fullName>
    </submittedName>
</protein>
<keyword evidence="2" id="KW-1185">Reference proteome</keyword>
<sequence length="171" mass="18323">MTSPRPDRLRQRLAELLDTHLEQLQRAHIRLLALGPASDEGEGEDVEGVEEVLVTSAILAQQFAKDTLALLGDDFDTAAVSALRDVIGSPETALLMPDDVEALAALRADAAALLAAVWVAGELTALVPPSAWPEDLPALCLATVTRSRLHHQLNDDLAELDHPNGQEDDDS</sequence>
<dbReference type="AlphaFoldDB" id="A0A1M4ZBM1"/>
<dbReference type="STRING" id="2017.SAMN05444320_102677"/>
<gene>
    <name evidence="1" type="ORF">SAMN05444320_102677</name>
</gene>
<evidence type="ECO:0000313" key="1">
    <source>
        <dbReference type="EMBL" id="SHF15443.1"/>
    </source>
</evidence>
<name>A0A1M4ZBM1_STRHI</name>
<proteinExistence type="predicted"/>